<feature type="region of interest" description="Disordered" evidence="1">
    <location>
        <begin position="174"/>
        <end position="193"/>
    </location>
</feature>
<feature type="compositionally biased region" description="Polar residues" evidence="1">
    <location>
        <begin position="8"/>
        <end position="26"/>
    </location>
</feature>
<keyword evidence="5" id="KW-1185">Reference proteome</keyword>
<evidence type="ECO:0000313" key="5">
    <source>
        <dbReference type="Proteomes" id="UP000019487"/>
    </source>
</evidence>
<dbReference type="SUPFAM" id="SSF48350">
    <property type="entry name" value="GTPase activation domain, GAP"/>
    <property type="match status" value="1"/>
</dbReference>
<dbReference type="Gene3D" id="1.10.418.10">
    <property type="entry name" value="Calponin-like domain"/>
    <property type="match status" value="1"/>
</dbReference>
<feature type="compositionally biased region" description="Low complexity" evidence="1">
    <location>
        <begin position="28"/>
        <end position="61"/>
    </location>
</feature>
<dbReference type="SUPFAM" id="SSF143885">
    <property type="entry name" value="RGC domain-like"/>
    <property type="match status" value="1"/>
</dbReference>
<dbReference type="Proteomes" id="UP000019487">
    <property type="component" value="Unassembled WGS sequence"/>
</dbReference>
<dbReference type="OrthoDB" id="775356at2759"/>
<dbReference type="InterPro" id="IPR008936">
    <property type="entry name" value="Rho_GTPase_activation_prot"/>
</dbReference>
<dbReference type="SMART" id="SM00015">
    <property type="entry name" value="IQ"/>
    <property type="match status" value="9"/>
</dbReference>
<dbReference type="HOGENOM" id="CLU_000972_1_1_1"/>
<feature type="region of interest" description="Disordered" evidence="1">
    <location>
        <begin position="1"/>
        <end position="122"/>
    </location>
</feature>
<sequence>MSYRHLLRQTQPDSIDTGNANTTKRAPSNASTASSGYSNSSGIYELSRTSTLSSTASSGYGSHRRGLSEATGMYSSSENRIGKGSIESSPDSAYKNVRKSLRPLPQPPGPTSPERDKTPVQHNRGKSIDVMKNTFQPHSRTQSVDVQKGPIQQHNRGKSIDVSKLSMFESPIHSQMSTATSPTRRPPTIRPNSMLLSRSDSISVGGGALSKHGPLHLHTPLTRPELQSFERSTTSQLRNLSKFAQSATPDDFTITSPEQEVVGLHGRRRLQRSAISKGKTGTLHKTTGGYGWEGRNWMDKQRQFLQAYEYLCHIGEAKEWIEDILKREIPPTVQLEQTLRDGVTLAEVVEALYPERRIRIFRNPKLQARHWDNVAQFFRFLDEVQLPELFRFELIDLYEKKNIPKVIYCIHALSWLLFRKGIVDFRIGNLVGQLEFEDHELEEMQKGLDKAGVSMPSFGNMGADFGVPEPEPEPEPVETEDERTDRELGETEATIVELQAQLRGACMRMHLGKTMQGLWDTEDWLIELQSMIRGDFTRQIVEYRLNMKRFAVNLQSHARGFLVRRSQSSQEKFWKSREGDVQKIQSLFRAKKAGQEVRDEVCMMRSALQQSEFVVKDFQSSIRGFLARNKVVAQQKETKSVAVSTPVLNLQAAVRGMLVRKKMMVQEKKIASLAVSAPVSNLQAAVRGMLMRKKMMDQEEEMTSIAVAAPVSTLQAAVRGMLVRKKMMDQEDEMTSVTADAPVSNLQAAVRGMLVRKKMVAQEKETSSIAVSTPVLILQAAMRGMLLRQNVADDQEGLDRELPSIITVQGFARALLTRTQISQQQEALHACSPIWEHLQAITRAGTLRNELSETHQALKSHSESISNLQAFVRAGAIRRDVTETLSGLEEDESSILELQSLIRAGAIRRDVTETLSGLEEDESSILELQSLIRAGAIRRDVTETLSGLEEDESSILELQSLIRAMLLRRSVEDDYEALVAEVSAITDLQSMVRAGILRQKTEMTLDDLQANEEEIIQLQALSRAVLLRNDIEGVLGELESEEYAIAAMQSAAKATLVRAAFVEKQRFFKENMEKVVKIQSFIRGRLQGEAYKSLTTGKNPPVNTVKNFVHLLNDSDFDFNEEIEFERMRKTVVQQVRQNEMAEQYIDQLDIKIALLVKNKITLDEVVKHQRNFGGHSGNVLVNNSLASGNQFDLKALNKNSRKKLELYQQLFFNLQTQPQYLARLFQRIREQGTAEKDCKRIETLMMGLFGYAQKRREEYYLLKLIARSAREEIEHFTSVQDFLRGNFFWTKLLANYTRSPRDRKFLRDLLGPLIMENIIDDPALDLESDPMQIYRSVINNEELRTGRPSQRALEIPRDQAIKDPETRDMFIDHLRDLREISDLIMLALENLLHRMPYGVRFICLQIFEGLCQQFPREPQRNLLQLVGNWLFKFYLYPALTTPESMGVVERQLTPLQKRNLGEVAKVLGQISSGRLFGGENMFLQPLNAYVTDAITRITDIFSNIISVADAESTFDIDEFNDLYARTKPTLYIKMADIFAIHNLICDDLPQICPNRDDVLREIIQELGSAKNNESEMLGVSSTEIQMTLNPKLHDMDDPEAEVKALFMETKRCILYIIRVQSGPNLMEILVRPISPEDDQKWHDLLREEFSADSKSRGAYSDVNTLTDIKSMSYWELKRTALENIMRLEQLGRISRQNFYQDILNAIAVDIRTKSRRRVQRQRELEGVKMTLGNLGEKADWLESQRKSYDDYIEQAMMTLQKKGKKRFLMPFSKQYNHEKELERSGRTYKFGSFKYSARTLSDKGVLVAWKGYPEREWEKINLTISCDQVGVFSIEGSKGSIVITGAMAQVPMDSLLAAQFANHQYMDMFEGAMRLNVNLFLHLLYRKFYRTE</sequence>
<dbReference type="InterPro" id="IPR001936">
    <property type="entry name" value="RasGAP_dom"/>
</dbReference>
<evidence type="ECO:0008006" key="6">
    <source>
        <dbReference type="Google" id="ProtNLM"/>
    </source>
</evidence>
<protein>
    <recommendedName>
        <fullName evidence="6">Ras GTPase activating protein</fullName>
    </recommendedName>
</protein>
<organism evidence="4 5">
    <name type="scientific">Sclerotinia borealis (strain F-4128)</name>
    <dbReference type="NCBI Taxonomy" id="1432307"/>
    <lineage>
        <taxon>Eukaryota</taxon>
        <taxon>Fungi</taxon>
        <taxon>Dikarya</taxon>
        <taxon>Ascomycota</taxon>
        <taxon>Pezizomycotina</taxon>
        <taxon>Leotiomycetes</taxon>
        <taxon>Helotiales</taxon>
        <taxon>Sclerotiniaceae</taxon>
        <taxon>Sclerotinia</taxon>
    </lineage>
</organism>
<dbReference type="Pfam" id="PF03836">
    <property type="entry name" value="RasGAP_C"/>
    <property type="match status" value="1"/>
</dbReference>
<dbReference type="Gene3D" id="1.20.5.190">
    <property type="match status" value="1"/>
</dbReference>
<dbReference type="InterPro" id="IPR000048">
    <property type="entry name" value="IQ_motif_EF-hand-BS"/>
</dbReference>
<dbReference type="InterPro" id="IPR000593">
    <property type="entry name" value="RasGAP_C"/>
</dbReference>
<comment type="caution">
    <text evidence="4">The sequence shown here is derived from an EMBL/GenBank/DDBJ whole genome shotgun (WGS) entry which is preliminary data.</text>
</comment>
<dbReference type="Pfam" id="PF00307">
    <property type="entry name" value="CH"/>
    <property type="match status" value="1"/>
</dbReference>
<evidence type="ECO:0000259" key="2">
    <source>
        <dbReference type="PROSITE" id="PS50018"/>
    </source>
</evidence>
<dbReference type="Pfam" id="PF00612">
    <property type="entry name" value="IQ"/>
    <property type="match status" value="4"/>
</dbReference>
<feature type="region of interest" description="Disordered" evidence="1">
    <location>
        <begin position="467"/>
        <end position="488"/>
    </location>
</feature>
<dbReference type="PROSITE" id="PS50021">
    <property type="entry name" value="CH"/>
    <property type="match status" value="1"/>
</dbReference>
<evidence type="ECO:0000256" key="1">
    <source>
        <dbReference type="SAM" id="MobiDB-lite"/>
    </source>
</evidence>
<evidence type="ECO:0000259" key="3">
    <source>
        <dbReference type="PROSITE" id="PS50021"/>
    </source>
</evidence>
<feature type="compositionally biased region" description="Acidic residues" evidence="1">
    <location>
        <begin position="470"/>
        <end position="482"/>
    </location>
</feature>
<name>W9CAB6_SCLBF</name>
<dbReference type="CDD" id="cd05127">
    <property type="entry name" value="RasGAP_IQGAP_like"/>
    <property type="match status" value="1"/>
</dbReference>
<dbReference type="SMART" id="SM00033">
    <property type="entry name" value="CH"/>
    <property type="match status" value="1"/>
</dbReference>
<dbReference type="PANTHER" id="PTHR14149:SF14">
    <property type="entry name" value="CALPONIN-HOMOLOGY (CH) DOMAIN-CONTAINING PROTEIN"/>
    <property type="match status" value="1"/>
</dbReference>
<feature type="domain" description="Ras-GAP" evidence="2">
    <location>
        <begin position="1257"/>
        <end position="1473"/>
    </location>
</feature>
<proteinExistence type="predicted"/>
<dbReference type="SUPFAM" id="SSF47576">
    <property type="entry name" value="Calponin-homology domain, CH-domain"/>
    <property type="match status" value="1"/>
</dbReference>
<dbReference type="EMBL" id="AYSA01000364">
    <property type="protein sequence ID" value="ESZ92748.1"/>
    <property type="molecule type" value="Genomic_DNA"/>
</dbReference>
<accession>W9CAB6</accession>
<dbReference type="GO" id="GO:0005096">
    <property type="term" value="F:GTPase activator activity"/>
    <property type="evidence" value="ECO:0007669"/>
    <property type="project" value="TreeGrafter"/>
</dbReference>
<dbReference type="PANTHER" id="PTHR14149">
    <property type="entry name" value="RAS GTPASE-ACTIVATING PROTEIN WITH IQ MOTIF"/>
    <property type="match status" value="1"/>
</dbReference>
<gene>
    <name evidence="4" type="ORF">SBOR_6860</name>
</gene>
<feature type="domain" description="Calponin-homology (CH)" evidence="3">
    <location>
        <begin position="311"/>
        <end position="417"/>
    </location>
</feature>
<reference evidence="4 5" key="1">
    <citation type="journal article" date="2014" name="Genome Announc.">
        <title>Draft genome sequence of Sclerotinia borealis, a psychrophilic plant pathogenic fungus.</title>
        <authorList>
            <person name="Mardanov A.V."/>
            <person name="Beletsky A.V."/>
            <person name="Kadnikov V.V."/>
            <person name="Ignatov A.N."/>
            <person name="Ravin N.V."/>
        </authorList>
    </citation>
    <scope>NUCLEOTIDE SEQUENCE [LARGE SCALE GENOMIC DNA]</scope>
    <source>
        <strain evidence="5">F-4157</strain>
    </source>
</reference>
<dbReference type="InterPro" id="IPR001715">
    <property type="entry name" value="CH_dom"/>
</dbReference>
<dbReference type="CDD" id="cd21206">
    <property type="entry name" value="CH_IQGAP"/>
    <property type="match status" value="1"/>
</dbReference>
<dbReference type="SMART" id="SM00323">
    <property type="entry name" value="RasGAP"/>
    <property type="match status" value="1"/>
</dbReference>
<dbReference type="InterPro" id="IPR036872">
    <property type="entry name" value="CH_dom_sf"/>
</dbReference>
<evidence type="ECO:0000313" key="4">
    <source>
        <dbReference type="EMBL" id="ESZ92748.1"/>
    </source>
</evidence>
<dbReference type="PROSITE" id="PS50018">
    <property type="entry name" value="RAS_GTPASE_ACTIV_2"/>
    <property type="match status" value="1"/>
</dbReference>
<dbReference type="PROSITE" id="PS50096">
    <property type="entry name" value="IQ"/>
    <property type="match status" value="9"/>
</dbReference>
<dbReference type="GO" id="GO:0005938">
    <property type="term" value="C:cell cortex"/>
    <property type="evidence" value="ECO:0007669"/>
    <property type="project" value="TreeGrafter"/>
</dbReference>
<dbReference type="Gene3D" id="1.10.506.10">
    <property type="entry name" value="GTPase Activation - p120gap, domain 1"/>
    <property type="match status" value="1"/>
</dbReference>
<dbReference type="STRING" id="1432307.W9CAB6"/>
<dbReference type="Pfam" id="PF00616">
    <property type="entry name" value="RasGAP"/>
    <property type="match status" value="1"/>
</dbReference>